<dbReference type="Proteomes" id="UP000289794">
    <property type="component" value="Chromosome"/>
</dbReference>
<evidence type="ECO:0000256" key="2">
    <source>
        <dbReference type="ARBA" id="ARBA00023015"/>
    </source>
</evidence>
<evidence type="ECO:0000259" key="6">
    <source>
        <dbReference type="Pfam" id="PF08281"/>
    </source>
</evidence>
<dbReference type="InterPro" id="IPR014284">
    <property type="entry name" value="RNA_pol_sigma-70_dom"/>
</dbReference>
<dbReference type="RefSeq" id="WP_026255457.1">
    <property type="nucleotide sequence ID" value="NZ_AP031416.1"/>
</dbReference>
<dbReference type="GO" id="GO:0016987">
    <property type="term" value="F:sigma factor activity"/>
    <property type="evidence" value="ECO:0007669"/>
    <property type="project" value="UniProtKB-KW"/>
</dbReference>
<evidence type="ECO:0000313" key="7">
    <source>
        <dbReference type="EMBL" id="QBE96505.1"/>
    </source>
</evidence>
<organism evidence="7 9">
    <name type="scientific">Blautia producta</name>
    <dbReference type="NCBI Taxonomy" id="33035"/>
    <lineage>
        <taxon>Bacteria</taxon>
        <taxon>Bacillati</taxon>
        <taxon>Bacillota</taxon>
        <taxon>Clostridia</taxon>
        <taxon>Lachnospirales</taxon>
        <taxon>Lachnospiraceae</taxon>
        <taxon>Blautia</taxon>
    </lineage>
</organism>
<dbReference type="GO" id="GO:0006352">
    <property type="term" value="P:DNA-templated transcription initiation"/>
    <property type="evidence" value="ECO:0007669"/>
    <property type="project" value="InterPro"/>
</dbReference>
<reference evidence="7 9" key="1">
    <citation type="submission" date="2019-01" db="EMBL/GenBank/DDBJ databases">
        <title>PMF-metabolizing Aryl O-demethylase.</title>
        <authorList>
            <person name="Kim M."/>
        </authorList>
    </citation>
    <scope>NUCLEOTIDE SEQUENCE [LARGE SCALE GENOMIC DNA]</scope>
    <source>
        <strain evidence="7 9">PMF1</strain>
    </source>
</reference>
<feature type="domain" description="RNA polymerase sigma factor 70 region 4 type 2" evidence="6">
    <location>
        <begin position="109"/>
        <end position="158"/>
    </location>
</feature>
<evidence type="ECO:0000256" key="1">
    <source>
        <dbReference type="ARBA" id="ARBA00010641"/>
    </source>
</evidence>
<dbReference type="AlphaFoldDB" id="A0A4P6LXI9"/>
<gene>
    <name evidence="7" type="primary">sigW_2</name>
    <name evidence="8" type="ORF">E5259_22960</name>
    <name evidence="7" type="ORF">PMF13cell1_02051</name>
</gene>
<dbReference type="CDD" id="cd06171">
    <property type="entry name" value="Sigma70_r4"/>
    <property type="match status" value="1"/>
</dbReference>
<dbReference type="GO" id="GO:0003677">
    <property type="term" value="F:DNA binding"/>
    <property type="evidence" value="ECO:0007669"/>
    <property type="project" value="InterPro"/>
</dbReference>
<sequence length="172" mass="20495">MNDLIKKAKERDADAFTELMQSQMQNMYKAARSLLSNQEDAADAISETILTCWEKIDQLREERYFRTWMTRILINKCNDIRNKKENLFFTDETPEVEVKEEGYSDLEWNEALGILDEKYRTVIVLYYVEGFKMSEIAEILDIPEATVRTRIARARKKMAEEYYPEAERRRLI</sequence>
<keyword evidence="2" id="KW-0805">Transcription regulation</keyword>
<dbReference type="InterPro" id="IPR013324">
    <property type="entry name" value="RNA_pol_sigma_r3/r4-like"/>
</dbReference>
<evidence type="ECO:0000259" key="5">
    <source>
        <dbReference type="Pfam" id="PF04542"/>
    </source>
</evidence>
<dbReference type="NCBIfam" id="TIGR02937">
    <property type="entry name" value="sigma70-ECF"/>
    <property type="match status" value="1"/>
</dbReference>
<evidence type="ECO:0000313" key="9">
    <source>
        <dbReference type="Proteomes" id="UP000289794"/>
    </source>
</evidence>
<dbReference type="SUPFAM" id="SSF88659">
    <property type="entry name" value="Sigma3 and sigma4 domains of RNA polymerase sigma factors"/>
    <property type="match status" value="1"/>
</dbReference>
<protein>
    <submittedName>
        <fullName evidence="7">ECF RNA polymerase sigma factor SigW</fullName>
    </submittedName>
    <submittedName>
        <fullName evidence="8">Sigma-70 family RNA polymerase sigma factor</fullName>
    </submittedName>
</protein>
<dbReference type="InterPro" id="IPR007627">
    <property type="entry name" value="RNA_pol_sigma70_r2"/>
</dbReference>
<dbReference type="PANTHER" id="PTHR43133">
    <property type="entry name" value="RNA POLYMERASE ECF-TYPE SIGMA FACTO"/>
    <property type="match status" value="1"/>
</dbReference>
<dbReference type="Pfam" id="PF04542">
    <property type="entry name" value="Sigma70_r2"/>
    <property type="match status" value="1"/>
</dbReference>
<dbReference type="EMBL" id="CP039126">
    <property type="protein sequence ID" value="QMW80214.1"/>
    <property type="molecule type" value="Genomic_DNA"/>
</dbReference>
<evidence type="ECO:0000313" key="10">
    <source>
        <dbReference type="Proteomes" id="UP000515789"/>
    </source>
</evidence>
<dbReference type="PANTHER" id="PTHR43133:SF51">
    <property type="entry name" value="RNA POLYMERASE SIGMA FACTOR"/>
    <property type="match status" value="1"/>
</dbReference>
<accession>A0A4P6LXI9</accession>
<evidence type="ECO:0000313" key="8">
    <source>
        <dbReference type="EMBL" id="QMW80214.1"/>
    </source>
</evidence>
<dbReference type="InterPro" id="IPR039425">
    <property type="entry name" value="RNA_pol_sigma-70-like"/>
</dbReference>
<keyword evidence="4" id="KW-0804">Transcription</keyword>
<feature type="domain" description="RNA polymerase sigma-70 region 2" evidence="5">
    <location>
        <begin position="25"/>
        <end position="82"/>
    </location>
</feature>
<dbReference type="InterPro" id="IPR013249">
    <property type="entry name" value="RNA_pol_sigma70_r4_t2"/>
</dbReference>
<evidence type="ECO:0000256" key="4">
    <source>
        <dbReference type="ARBA" id="ARBA00023163"/>
    </source>
</evidence>
<dbReference type="InterPro" id="IPR013325">
    <property type="entry name" value="RNA_pol_sigma_r2"/>
</dbReference>
<reference evidence="8 10" key="2">
    <citation type="submission" date="2019-04" db="EMBL/GenBank/DDBJ databases">
        <authorList>
            <person name="Schori C."/>
            <person name="Ahrens C."/>
        </authorList>
    </citation>
    <scope>NUCLEOTIDE SEQUENCE [LARGE SCALE GENOMIC DNA]</scope>
    <source>
        <strain evidence="8 10">DSM 2950</strain>
    </source>
</reference>
<dbReference type="Gene3D" id="1.10.10.10">
    <property type="entry name" value="Winged helix-like DNA-binding domain superfamily/Winged helix DNA-binding domain"/>
    <property type="match status" value="1"/>
</dbReference>
<dbReference type="KEGG" id="bpro:PMF13cell1_02051"/>
<dbReference type="Proteomes" id="UP000515789">
    <property type="component" value="Chromosome"/>
</dbReference>
<comment type="similarity">
    <text evidence="1">Belongs to the sigma-70 factor family. ECF subfamily.</text>
</comment>
<proteinExistence type="inferred from homology"/>
<dbReference type="InterPro" id="IPR036388">
    <property type="entry name" value="WH-like_DNA-bd_sf"/>
</dbReference>
<dbReference type="EMBL" id="CP035945">
    <property type="protein sequence ID" value="QBE96505.1"/>
    <property type="molecule type" value="Genomic_DNA"/>
</dbReference>
<dbReference type="SUPFAM" id="SSF88946">
    <property type="entry name" value="Sigma2 domain of RNA polymerase sigma factors"/>
    <property type="match status" value="1"/>
</dbReference>
<name>A0A4P6LXI9_9FIRM</name>
<evidence type="ECO:0000256" key="3">
    <source>
        <dbReference type="ARBA" id="ARBA00023082"/>
    </source>
</evidence>
<dbReference type="Pfam" id="PF08281">
    <property type="entry name" value="Sigma70_r4_2"/>
    <property type="match status" value="1"/>
</dbReference>
<keyword evidence="3" id="KW-0731">Sigma factor</keyword>
<dbReference type="GeneID" id="75054358"/>
<dbReference type="Gene3D" id="1.10.1740.10">
    <property type="match status" value="1"/>
</dbReference>